<accession>A0ABV2W2I0</accession>
<evidence type="ECO:0000256" key="1">
    <source>
        <dbReference type="SAM" id="MobiDB-lite"/>
    </source>
</evidence>
<gene>
    <name evidence="2" type="ORF">ABZ508_03610</name>
</gene>
<dbReference type="RefSeq" id="WP_359655737.1">
    <property type="nucleotide sequence ID" value="NZ_JBEXZP010000097.1"/>
</dbReference>
<organism evidence="2 3">
    <name type="scientific">Streptomyces lavendulocolor</name>
    <dbReference type="NCBI Taxonomy" id="67316"/>
    <lineage>
        <taxon>Bacteria</taxon>
        <taxon>Bacillati</taxon>
        <taxon>Actinomycetota</taxon>
        <taxon>Actinomycetes</taxon>
        <taxon>Kitasatosporales</taxon>
        <taxon>Streptomycetaceae</taxon>
        <taxon>Streptomyces</taxon>
    </lineage>
</organism>
<evidence type="ECO:0008006" key="4">
    <source>
        <dbReference type="Google" id="ProtNLM"/>
    </source>
</evidence>
<protein>
    <recommendedName>
        <fullName evidence="4">Transcriptional regulator</fullName>
    </recommendedName>
</protein>
<comment type="caution">
    <text evidence="2">The sequence shown here is derived from an EMBL/GenBank/DDBJ whole genome shotgun (WGS) entry which is preliminary data.</text>
</comment>
<dbReference type="SUPFAM" id="SSF46785">
    <property type="entry name" value="Winged helix' DNA-binding domain"/>
    <property type="match status" value="1"/>
</dbReference>
<sequence>MPLTVGVIGPEDLVHKVVAVGGRAAGSARLLPLPYRHEDETTRVVTDARSRADALLFTGVVPHALADAAGVLDRPAMYVPYNGATLLRVLVELLRLGHDVSRVSIDTLRRDEVLETMTEAKLPTDRVRVLPYRPGLTSQDVVDFHLEARDAQKTRVAITCLGSAFHVLEQHTHAVRLAPSRHSILATLQALVLATAGRHSGDAQVALGIVDLPAGTGVDARLPEDIRVLGGSLAELPDGRRLLVTTRGVLETATERFTRIPFLDALASRHGSAYVGFGLGRTAAEAEALARRAVNRARSVGPVAGVVSMADDVDIVIAPDAAGVTDAVPGEAGAAGVTGGASGTAGAAGDRSARPSALSPESPALLARRVGLHPQTLDRLRELTAADGAAGVTAHRVAEHLSVQQRTARRILKRLERAGVAVPTGSRQEGRTGRPPIVYRVHL</sequence>
<name>A0ABV2W2I0_9ACTN</name>
<proteinExistence type="predicted"/>
<keyword evidence="3" id="KW-1185">Reference proteome</keyword>
<evidence type="ECO:0000313" key="2">
    <source>
        <dbReference type="EMBL" id="MEU0706455.1"/>
    </source>
</evidence>
<feature type="region of interest" description="Disordered" evidence="1">
    <location>
        <begin position="335"/>
        <end position="358"/>
    </location>
</feature>
<reference evidence="2 3" key="1">
    <citation type="submission" date="2024-06" db="EMBL/GenBank/DDBJ databases">
        <title>The Natural Products Discovery Center: Release of the First 8490 Sequenced Strains for Exploring Actinobacteria Biosynthetic Diversity.</title>
        <authorList>
            <person name="Kalkreuter E."/>
            <person name="Kautsar S.A."/>
            <person name="Yang D."/>
            <person name="Bader C.D."/>
            <person name="Teijaro C.N."/>
            <person name="Fluegel L."/>
            <person name="Davis C.M."/>
            <person name="Simpson J.R."/>
            <person name="Lauterbach L."/>
            <person name="Steele A.D."/>
            <person name="Gui C."/>
            <person name="Meng S."/>
            <person name="Li G."/>
            <person name="Viehrig K."/>
            <person name="Ye F."/>
            <person name="Su P."/>
            <person name="Kiefer A.F."/>
            <person name="Nichols A."/>
            <person name="Cepeda A.J."/>
            <person name="Yan W."/>
            <person name="Fan B."/>
            <person name="Jiang Y."/>
            <person name="Adhikari A."/>
            <person name="Zheng C.-J."/>
            <person name="Schuster L."/>
            <person name="Cowan T.M."/>
            <person name="Smanski M.J."/>
            <person name="Chevrette M.G."/>
            <person name="De Carvalho L.P.S."/>
            <person name="Shen B."/>
        </authorList>
    </citation>
    <scope>NUCLEOTIDE SEQUENCE [LARGE SCALE GENOMIC DNA]</scope>
    <source>
        <strain evidence="2 3">NPDC006337</strain>
    </source>
</reference>
<dbReference type="InterPro" id="IPR036390">
    <property type="entry name" value="WH_DNA-bd_sf"/>
</dbReference>
<dbReference type="EMBL" id="JBEXZR010000002">
    <property type="protein sequence ID" value="MEU0706455.1"/>
    <property type="molecule type" value="Genomic_DNA"/>
</dbReference>
<evidence type="ECO:0000313" key="3">
    <source>
        <dbReference type="Proteomes" id="UP001550378"/>
    </source>
</evidence>
<dbReference type="Proteomes" id="UP001550378">
    <property type="component" value="Unassembled WGS sequence"/>
</dbReference>